<dbReference type="Pfam" id="PF01287">
    <property type="entry name" value="eIF-5a"/>
    <property type="match status" value="1"/>
</dbReference>
<evidence type="ECO:0000256" key="4">
    <source>
        <dbReference type="ARBA" id="ARBA00045610"/>
    </source>
</evidence>
<dbReference type="GO" id="GO:0003723">
    <property type="term" value="F:RNA binding"/>
    <property type="evidence" value="ECO:0007669"/>
    <property type="project" value="InterPro"/>
</dbReference>
<dbReference type="SUPFAM" id="SSF50249">
    <property type="entry name" value="Nucleic acid-binding proteins"/>
    <property type="match status" value="1"/>
</dbReference>
<proteinExistence type="inferred from homology"/>
<dbReference type="InterPro" id="IPR019769">
    <property type="entry name" value="Trans_elong_IF5A_hypusine_site"/>
</dbReference>
<dbReference type="InterPro" id="IPR020189">
    <property type="entry name" value="IF5A_C"/>
</dbReference>
<dbReference type="InterPro" id="IPR012340">
    <property type="entry name" value="NA-bd_OB-fold"/>
</dbReference>
<comment type="caution">
    <text evidence="6">The sequence shown here is derived from an EMBL/GenBank/DDBJ whole genome shotgun (WGS) entry which is preliminary data.</text>
</comment>
<evidence type="ECO:0000256" key="1">
    <source>
        <dbReference type="ARBA" id="ARBA00006016"/>
    </source>
</evidence>
<comment type="similarity">
    <text evidence="1">Belongs to the eIF-5A family.</text>
</comment>
<reference evidence="6" key="1">
    <citation type="submission" date="2019-12" db="EMBL/GenBank/DDBJ databases">
        <authorList>
            <person name="Scholes J."/>
        </authorList>
    </citation>
    <scope>NUCLEOTIDE SEQUENCE</scope>
</reference>
<evidence type="ECO:0000256" key="2">
    <source>
        <dbReference type="ARBA" id="ARBA00022917"/>
    </source>
</evidence>
<dbReference type="PANTHER" id="PTHR11673">
    <property type="entry name" value="TRANSLATION INITIATION FACTOR 5A FAMILY MEMBER"/>
    <property type="match status" value="1"/>
</dbReference>
<dbReference type="InterPro" id="IPR048670">
    <property type="entry name" value="IF5A-like_N"/>
</dbReference>
<comment type="function">
    <text evidence="4">Translation factor that promotes translation elongation and termination, particularly upon ribosome stalling at specific amino acid sequence contexts. Binds between the exit (E) and peptidyl (P) site of the ribosome and promotes rescue of stalled ribosome: specifically required for efficient translation of polyproline-containing peptides as well as other motifs that stall the ribosome. Acts as a ribosome quality control (RQC) cofactor by joining the RQC complex to facilitate peptidyl transfer during CAT tailing step.</text>
</comment>
<evidence type="ECO:0000313" key="7">
    <source>
        <dbReference type="Proteomes" id="UP001153555"/>
    </source>
</evidence>
<dbReference type="Proteomes" id="UP001153555">
    <property type="component" value="Unassembled WGS sequence"/>
</dbReference>
<protein>
    <recommendedName>
        <fullName evidence="5">Translation initiation factor 5A C-terminal domain-containing protein</fullName>
    </recommendedName>
</protein>
<dbReference type="EMBL" id="CACSLK010028053">
    <property type="protein sequence ID" value="CAA0834474.1"/>
    <property type="molecule type" value="Genomic_DNA"/>
</dbReference>
<sequence length="283" mass="31569">MEKALVKVGSLKAGTFWVSKKAKQEISNISQDLSTLSNTVEEKAKWIFNKLKGKPTKSLPDLLRENNLPQGLFPQNITCYEFDEIKSKLVVYLSSPCEVCFKDSSVIRYSTRVKATLSRGKLTGIEGMKTKVLVWVKVTSVNVESYKSDKVWFTAGVKKSRSKDAYDTPRDAIRVVEVSTSKTGKHGHAKCHFVAIDIFTGKKLEDIVPSSHNCDVSLLTENGNTKDDLRLPTDENLLTQIKEGFNEGKDLVVSVQSAMGEEQICALKDIGPKIYSFIMCTYL</sequence>
<dbReference type="InterPro" id="IPR008991">
    <property type="entry name" value="Translation_prot_SH3-like_sf"/>
</dbReference>
<dbReference type="GO" id="GO:0003746">
    <property type="term" value="F:translation elongation factor activity"/>
    <property type="evidence" value="ECO:0007669"/>
    <property type="project" value="InterPro"/>
</dbReference>
<evidence type="ECO:0000256" key="3">
    <source>
        <dbReference type="ARBA" id="ARBA00023071"/>
    </source>
</evidence>
<dbReference type="GO" id="GO:0045901">
    <property type="term" value="P:positive regulation of translational elongation"/>
    <property type="evidence" value="ECO:0007669"/>
    <property type="project" value="InterPro"/>
</dbReference>
<dbReference type="SUPFAM" id="SSF50104">
    <property type="entry name" value="Translation proteins SH3-like domain"/>
    <property type="match status" value="1"/>
</dbReference>
<dbReference type="Pfam" id="PF21485">
    <property type="entry name" value="IF5A-like_N"/>
    <property type="match status" value="1"/>
</dbReference>
<dbReference type="InterPro" id="IPR007493">
    <property type="entry name" value="DUF538"/>
</dbReference>
<gene>
    <name evidence="6" type="ORF">SHERM_02292</name>
</gene>
<dbReference type="PROSITE" id="PS00302">
    <property type="entry name" value="IF5A_HYPUSINE"/>
    <property type="match status" value="1"/>
</dbReference>
<dbReference type="FunFam" id="2.40.50.140:FF:000034">
    <property type="entry name" value="Eukaryotic translation initiation factor 5A"/>
    <property type="match status" value="1"/>
</dbReference>
<evidence type="ECO:0000259" key="5">
    <source>
        <dbReference type="SMART" id="SM01376"/>
    </source>
</evidence>
<keyword evidence="3" id="KW-0385">Hypusine</keyword>
<dbReference type="SMART" id="SM01376">
    <property type="entry name" value="eIF-5a"/>
    <property type="match status" value="1"/>
</dbReference>
<organism evidence="6 7">
    <name type="scientific">Striga hermonthica</name>
    <name type="common">Purple witchweed</name>
    <name type="synonym">Buchnera hermonthica</name>
    <dbReference type="NCBI Taxonomy" id="68872"/>
    <lineage>
        <taxon>Eukaryota</taxon>
        <taxon>Viridiplantae</taxon>
        <taxon>Streptophyta</taxon>
        <taxon>Embryophyta</taxon>
        <taxon>Tracheophyta</taxon>
        <taxon>Spermatophyta</taxon>
        <taxon>Magnoliopsida</taxon>
        <taxon>eudicotyledons</taxon>
        <taxon>Gunneridae</taxon>
        <taxon>Pentapetalae</taxon>
        <taxon>asterids</taxon>
        <taxon>lamiids</taxon>
        <taxon>Lamiales</taxon>
        <taxon>Orobanchaceae</taxon>
        <taxon>Buchnereae</taxon>
        <taxon>Striga</taxon>
    </lineage>
</organism>
<dbReference type="SUPFAM" id="SSF141562">
    <property type="entry name" value="At5g01610-like"/>
    <property type="match status" value="1"/>
</dbReference>
<dbReference type="OrthoDB" id="1901318at2759"/>
<dbReference type="GO" id="GO:0043022">
    <property type="term" value="F:ribosome binding"/>
    <property type="evidence" value="ECO:0007669"/>
    <property type="project" value="InterPro"/>
</dbReference>
<dbReference type="Gene3D" id="2.40.50.140">
    <property type="entry name" value="Nucleic acid-binding proteins"/>
    <property type="match status" value="1"/>
</dbReference>
<dbReference type="Gene3D" id="2.30.240.10">
    <property type="entry name" value="At5g01610-like"/>
    <property type="match status" value="1"/>
</dbReference>
<name>A0A9N7NNW8_STRHE</name>
<accession>A0A9N7NNW8</accession>
<dbReference type="GO" id="GO:0045905">
    <property type="term" value="P:positive regulation of translational termination"/>
    <property type="evidence" value="ECO:0007669"/>
    <property type="project" value="InterPro"/>
</dbReference>
<evidence type="ECO:0000313" key="6">
    <source>
        <dbReference type="EMBL" id="CAA0834474.1"/>
    </source>
</evidence>
<keyword evidence="7" id="KW-1185">Reference proteome</keyword>
<feature type="domain" description="Translation initiation factor 5A C-terminal" evidence="5">
    <location>
        <begin position="215"/>
        <end position="268"/>
    </location>
</feature>
<dbReference type="InterPro" id="IPR001884">
    <property type="entry name" value="IF5A-like"/>
</dbReference>
<dbReference type="InterPro" id="IPR036758">
    <property type="entry name" value="At5g01610-like"/>
</dbReference>
<dbReference type="Pfam" id="PF04398">
    <property type="entry name" value="DUF538"/>
    <property type="match status" value="1"/>
</dbReference>
<dbReference type="AlphaFoldDB" id="A0A9N7NNW8"/>
<keyword evidence="2" id="KW-0648">Protein biosynthesis</keyword>